<name>A0ABP7HV53_9PSEU</name>
<accession>A0ABP7HV53</accession>
<feature type="transmembrane region" description="Helical" evidence="1">
    <location>
        <begin position="37"/>
        <end position="58"/>
    </location>
</feature>
<comment type="caution">
    <text evidence="2">The sequence shown here is derived from an EMBL/GenBank/DDBJ whole genome shotgun (WGS) entry which is preliminary data.</text>
</comment>
<evidence type="ECO:0000313" key="3">
    <source>
        <dbReference type="Proteomes" id="UP001501624"/>
    </source>
</evidence>
<sequence length="69" mass="7478">MAQPEGNAMFWKIVGALLVAWLAFMVIGSVIGFVFKAILWIAVIGGVGFLGAAAYNAIKNNKERKQIRP</sequence>
<keyword evidence="1" id="KW-0472">Membrane</keyword>
<reference evidence="3" key="1">
    <citation type="journal article" date="2019" name="Int. J. Syst. Evol. Microbiol.">
        <title>The Global Catalogue of Microorganisms (GCM) 10K type strain sequencing project: providing services to taxonomists for standard genome sequencing and annotation.</title>
        <authorList>
            <consortium name="The Broad Institute Genomics Platform"/>
            <consortium name="The Broad Institute Genome Sequencing Center for Infectious Disease"/>
            <person name="Wu L."/>
            <person name="Ma J."/>
        </authorList>
    </citation>
    <scope>NUCLEOTIDE SEQUENCE [LARGE SCALE GENOMIC DNA]</scope>
    <source>
        <strain evidence="3">JCM 17017</strain>
    </source>
</reference>
<evidence type="ECO:0000256" key="1">
    <source>
        <dbReference type="SAM" id="Phobius"/>
    </source>
</evidence>
<keyword evidence="1" id="KW-0812">Transmembrane</keyword>
<organism evidence="2 3">
    <name type="scientific">Amycolatopsis tucumanensis</name>
    <dbReference type="NCBI Taxonomy" id="401106"/>
    <lineage>
        <taxon>Bacteria</taxon>
        <taxon>Bacillati</taxon>
        <taxon>Actinomycetota</taxon>
        <taxon>Actinomycetes</taxon>
        <taxon>Pseudonocardiales</taxon>
        <taxon>Pseudonocardiaceae</taxon>
        <taxon>Amycolatopsis</taxon>
    </lineage>
</organism>
<dbReference type="EMBL" id="BAABCM010000002">
    <property type="protein sequence ID" value="GAA3803133.1"/>
    <property type="molecule type" value="Genomic_DNA"/>
</dbReference>
<dbReference type="Proteomes" id="UP001501624">
    <property type="component" value="Unassembled WGS sequence"/>
</dbReference>
<proteinExistence type="predicted"/>
<feature type="transmembrane region" description="Helical" evidence="1">
    <location>
        <begin position="9"/>
        <end position="31"/>
    </location>
</feature>
<keyword evidence="3" id="KW-1185">Reference proteome</keyword>
<evidence type="ECO:0000313" key="2">
    <source>
        <dbReference type="EMBL" id="GAA3803133.1"/>
    </source>
</evidence>
<evidence type="ECO:0008006" key="4">
    <source>
        <dbReference type="Google" id="ProtNLM"/>
    </source>
</evidence>
<gene>
    <name evidence="2" type="ORF">GCM10022380_20800</name>
</gene>
<keyword evidence="1" id="KW-1133">Transmembrane helix</keyword>
<protein>
    <recommendedName>
        <fullName evidence="4">DUF2530 domain-containing protein</fullName>
    </recommendedName>
</protein>